<protein>
    <recommendedName>
        <fullName evidence="4">Transposase</fullName>
    </recommendedName>
</protein>
<keyword evidence="3" id="KW-1185">Reference proteome</keyword>
<evidence type="ECO:0000313" key="2">
    <source>
        <dbReference type="EMBL" id="WXC83394.1"/>
    </source>
</evidence>
<name>A0ABZ2P9W0_9BRAD</name>
<gene>
    <name evidence="2" type="ORF">WDK88_18360</name>
</gene>
<organism evidence="2 3">
    <name type="scientific">Bradyrhizobium septentrionale</name>
    <dbReference type="NCBI Taxonomy" id="1404411"/>
    <lineage>
        <taxon>Bacteria</taxon>
        <taxon>Pseudomonadati</taxon>
        <taxon>Pseudomonadota</taxon>
        <taxon>Alphaproteobacteria</taxon>
        <taxon>Hyphomicrobiales</taxon>
        <taxon>Nitrobacteraceae</taxon>
        <taxon>Bradyrhizobium</taxon>
    </lineage>
</organism>
<evidence type="ECO:0000256" key="1">
    <source>
        <dbReference type="SAM" id="MobiDB-lite"/>
    </source>
</evidence>
<feature type="region of interest" description="Disordered" evidence="1">
    <location>
        <begin position="1"/>
        <end position="25"/>
    </location>
</feature>
<sequence>MGRRLSRKRDLAAMDGNGAQPQSPALKKLNVTLSHRDIHHMIARGGCFSRLSKLQQRDRLPT</sequence>
<reference evidence="2" key="1">
    <citation type="journal article" date="2021" name="Int. J. Syst. Evol. Microbiol.">
        <title>Bradyrhizobium septentrionale sp. nov. (sv. septentrionale) and Bradyrhizobium quebecense sp. nov. (sv. septentrionale) associated with legumes native to Canada possess rearranged symbiosis genes and numerous insertion sequences.</title>
        <authorList>
            <person name="Bromfield E.S.P."/>
            <person name="Cloutier S."/>
        </authorList>
    </citation>
    <scope>NUCLEOTIDE SEQUENCE</scope>
    <source>
        <strain evidence="2">5S5</strain>
    </source>
</reference>
<dbReference type="RefSeq" id="WP_224496835.1">
    <property type="nucleotide sequence ID" value="NZ_CP088285.1"/>
</dbReference>
<proteinExistence type="predicted"/>
<reference evidence="2" key="2">
    <citation type="submission" date="2024-03" db="EMBL/GenBank/DDBJ databases">
        <authorList>
            <person name="Bromfield E.S.P."/>
            <person name="Cloutier S."/>
        </authorList>
    </citation>
    <scope>NUCLEOTIDE SEQUENCE</scope>
    <source>
        <strain evidence="2">5S5</strain>
    </source>
</reference>
<accession>A0ABZ2P9W0</accession>
<evidence type="ECO:0008006" key="4">
    <source>
        <dbReference type="Google" id="ProtNLM"/>
    </source>
</evidence>
<dbReference type="EMBL" id="CP147711">
    <property type="protein sequence ID" value="WXC83394.1"/>
    <property type="molecule type" value="Genomic_DNA"/>
</dbReference>
<dbReference type="Proteomes" id="UP001432046">
    <property type="component" value="Chromosome"/>
</dbReference>
<evidence type="ECO:0000313" key="3">
    <source>
        <dbReference type="Proteomes" id="UP001432046"/>
    </source>
</evidence>